<evidence type="ECO:0000256" key="1">
    <source>
        <dbReference type="ARBA" id="ARBA00008791"/>
    </source>
</evidence>
<evidence type="ECO:0000259" key="2">
    <source>
        <dbReference type="Pfam" id="PF00582"/>
    </source>
</evidence>
<dbReference type="Gene3D" id="3.40.50.620">
    <property type="entry name" value="HUPs"/>
    <property type="match status" value="1"/>
</dbReference>
<comment type="similarity">
    <text evidence="1">Belongs to the universal stress protein A family.</text>
</comment>
<evidence type="ECO:0000313" key="3">
    <source>
        <dbReference type="EMBL" id="KMT21886.1"/>
    </source>
</evidence>
<dbReference type="AlphaFoldDB" id="A0A0J8G2C2"/>
<dbReference type="CDD" id="cd00293">
    <property type="entry name" value="USP-like"/>
    <property type="match status" value="1"/>
</dbReference>
<organism evidence="3 4">
    <name type="scientific">Clostridium cylindrosporum DSM 605</name>
    <dbReference type="NCBI Taxonomy" id="1121307"/>
    <lineage>
        <taxon>Bacteria</taxon>
        <taxon>Bacillati</taxon>
        <taxon>Bacillota</taxon>
        <taxon>Clostridia</taxon>
        <taxon>Eubacteriales</taxon>
        <taxon>Clostridiaceae</taxon>
        <taxon>Clostridium</taxon>
    </lineage>
</organism>
<feature type="domain" description="UspA" evidence="2">
    <location>
        <begin position="3"/>
        <end position="138"/>
    </location>
</feature>
<dbReference type="EMBL" id="LFVU01000026">
    <property type="protein sequence ID" value="KMT21886.1"/>
    <property type="molecule type" value="Genomic_DNA"/>
</dbReference>
<dbReference type="InterPro" id="IPR006015">
    <property type="entry name" value="Universal_stress_UspA"/>
</dbReference>
<protein>
    <recommendedName>
        <fullName evidence="2">UspA domain-containing protein</fullName>
    </recommendedName>
</protein>
<dbReference type="PATRIC" id="fig|1121307.3.peg.1510"/>
<dbReference type="PANTHER" id="PTHR46268">
    <property type="entry name" value="STRESS RESPONSE PROTEIN NHAX"/>
    <property type="match status" value="1"/>
</dbReference>
<evidence type="ECO:0000313" key="4">
    <source>
        <dbReference type="Proteomes" id="UP000036756"/>
    </source>
</evidence>
<keyword evidence="4" id="KW-1185">Reference proteome</keyword>
<reference evidence="3 4" key="1">
    <citation type="submission" date="2015-06" db="EMBL/GenBank/DDBJ databases">
        <title>Draft genome sequence of the purine-degrading Clostridium cylindrosporum HC-1 (DSM 605).</title>
        <authorList>
            <person name="Poehlein A."/>
            <person name="Schiel-Bengelsdorf B."/>
            <person name="Bengelsdorf F."/>
            <person name="Daniel R."/>
            <person name="Duerre P."/>
        </authorList>
    </citation>
    <scope>NUCLEOTIDE SEQUENCE [LARGE SCALE GENOMIC DNA]</scope>
    <source>
        <strain evidence="3 4">DSM 605</strain>
    </source>
</reference>
<dbReference type="PANTHER" id="PTHR46268:SF6">
    <property type="entry name" value="UNIVERSAL STRESS PROTEIN UP12"/>
    <property type="match status" value="1"/>
</dbReference>
<dbReference type="Proteomes" id="UP000036756">
    <property type="component" value="Unassembled WGS sequence"/>
</dbReference>
<dbReference type="InterPro" id="IPR006016">
    <property type="entry name" value="UspA"/>
</dbReference>
<dbReference type="RefSeq" id="WP_048570533.1">
    <property type="nucleotide sequence ID" value="NZ_LFVU01000026.1"/>
</dbReference>
<gene>
    <name evidence="3" type="ORF">CLCY_3c01570</name>
</gene>
<comment type="caution">
    <text evidence="3">The sequence shown here is derived from an EMBL/GenBank/DDBJ whole genome shotgun (WGS) entry which is preliminary data.</text>
</comment>
<dbReference type="STRING" id="1121307.CLCY_3c01570"/>
<dbReference type="PRINTS" id="PR01438">
    <property type="entry name" value="UNVRSLSTRESS"/>
</dbReference>
<dbReference type="InterPro" id="IPR014729">
    <property type="entry name" value="Rossmann-like_a/b/a_fold"/>
</dbReference>
<proteinExistence type="inferred from homology"/>
<dbReference type="Pfam" id="PF00582">
    <property type="entry name" value="Usp"/>
    <property type="match status" value="1"/>
</dbReference>
<dbReference type="SUPFAM" id="SSF52402">
    <property type="entry name" value="Adenine nucleotide alpha hydrolases-like"/>
    <property type="match status" value="1"/>
</dbReference>
<name>A0A0J8G2C2_CLOCY</name>
<sequence length="138" mass="15174">MKIKNILIPLDDSERTLESINTTKVLFDKDKAAIKLLHIVDNYDVRGIDARNPNTASDLSKDVLDKGESLLNGYNVEKIAVLGSHSSVVTDILKTIDSNEVDLVIMTKTGKGLFDKYIVGSVTSHILKRSPVPVMIIP</sequence>
<accession>A0A0J8G2C2</accession>
<dbReference type="OrthoDB" id="9794782at2"/>